<reference evidence="6" key="1">
    <citation type="submission" date="2021-01" db="EMBL/GenBank/DDBJ databases">
        <authorList>
            <person name="Corre E."/>
            <person name="Pelletier E."/>
            <person name="Niang G."/>
            <person name="Scheremetjew M."/>
            <person name="Finn R."/>
            <person name="Kale V."/>
            <person name="Holt S."/>
            <person name="Cochrane G."/>
            <person name="Meng A."/>
            <person name="Brown T."/>
            <person name="Cohen L."/>
        </authorList>
    </citation>
    <scope>NUCLEOTIDE SEQUENCE</scope>
    <source>
        <strain evidence="6">CCMP1897</strain>
    </source>
</reference>
<dbReference type="InterPro" id="IPR052121">
    <property type="entry name" value="F-box_SCF_Substrate_Recog"/>
</dbReference>
<evidence type="ECO:0000256" key="1">
    <source>
        <dbReference type="ARBA" id="ARBA00004906"/>
    </source>
</evidence>
<protein>
    <recommendedName>
        <fullName evidence="4">F-box domain-containing protein</fullName>
    </recommendedName>
</protein>
<dbReference type="InterPro" id="IPR001810">
    <property type="entry name" value="F-box_dom"/>
</dbReference>
<evidence type="ECO:0000256" key="2">
    <source>
        <dbReference type="ARBA" id="ARBA00022786"/>
    </source>
</evidence>
<dbReference type="EMBL" id="HBIS01005933">
    <property type="protein sequence ID" value="CAE0611520.1"/>
    <property type="molecule type" value="Transcribed_RNA"/>
</dbReference>
<feature type="region of interest" description="Disordered" evidence="3">
    <location>
        <begin position="1"/>
        <end position="65"/>
    </location>
</feature>
<evidence type="ECO:0000313" key="5">
    <source>
        <dbReference type="EMBL" id="CAE0611520.1"/>
    </source>
</evidence>
<dbReference type="Gene3D" id="1.20.1280.50">
    <property type="match status" value="1"/>
</dbReference>
<keyword evidence="2" id="KW-0833">Ubl conjugation pathway</keyword>
<evidence type="ECO:0000313" key="6">
    <source>
        <dbReference type="EMBL" id="CAE0611521.1"/>
    </source>
</evidence>
<proteinExistence type="predicted"/>
<dbReference type="Pfam" id="PF03048">
    <property type="entry name" value="Herpes_UL92"/>
    <property type="match status" value="1"/>
</dbReference>
<dbReference type="Pfam" id="PF12937">
    <property type="entry name" value="F-box-like"/>
    <property type="match status" value="1"/>
</dbReference>
<dbReference type="InterPro" id="IPR004289">
    <property type="entry name" value="Herpes_UL92"/>
</dbReference>
<dbReference type="SUPFAM" id="SSF81383">
    <property type="entry name" value="F-box domain"/>
    <property type="match status" value="1"/>
</dbReference>
<dbReference type="InterPro" id="IPR036047">
    <property type="entry name" value="F-box-like_dom_sf"/>
</dbReference>
<dbReference type="SMART" id="SM00256">
    <property type="entry name" value="FBOX"/>
    <property type="match status" value="1"/>
</dbReference>
<dbReference type="GO" id="GO:0005737">
    <property type="term" value="C:cytoplasm"/>
    <property type="evidence" value="ECO:0007669"/>
    <property type="project" value="TreeGrafter"/>
</dbReference>
<accession>A0A6U9S480</accession>
<dbReference type="PANTHER" id="PTHR46550:SF1">
    <property type="entry name" value="F-BOX PROTEIN 3"/>
    <property type="match status" value="1"/>
</dbReference>
<feature type="compositionally biased region" description="Basic and acidic residues" evidence="3">
    <location>
        <begin position="22"/>
        <end position="37"/>
    </location>
</feature>
<feature type="domain" description="F-box" evidence="4">
    <location>
        <begin position="63"/>
        <end position="109"/>
    </location>
</feature>
<name>A0A6U9S480_9CHLO</name>
<comment type="pathway">
    <text evidence="1">Protein modification; protein ubiquitination.</text>
</comment>
<dbReference type="PROSITE" id="PS50181">
    <property type="entry name" value="FBOX"/>
    <property type="match status" value="1"/>
</dbReference>
<evidence type="ECO:0000259" key="4">
    <source>
        <dbReference type="PROSITE" id="PS50181"/>
    </source>
</evidence>
<dbReference type="EMBL" id="HBIS01005934">
    <property type="protein sequence ID" value="CAE0611521.1"/>
    <property type="molecule type" value="Transcribed_RNA"/>
</dbReference>
<sequence>MEGTSPSESAELEAEIDAIFAEQEREEQLRVEEERRRNERKRPRQEEERSTPSTRPRKEKKGEGNLMDLPADAILCVLKYLSAEDLLQLASCSRFLREKATEDSLWRRLYGLRWKALTREERSAVHSQGSWMKRYRSRDAAEARHAMEGASDAVRGYYMDMHMAKRSVAPSRAWDDMSELALVYPTFAEVVDTYRKEKGLLDVEGKHKHHVCSGNICTFHKVGDAFVCEQTGRVHVCDETCRERIVDPTSELLVCSITGRCFDRWVSQEEEDRMNQDRAFRYAEVEQGDEAGATTGRLGRAYQAGYGCDTEQELYLHCGVKLR</sequence>
<organism evidence="6">
    <name type="scientific">Picocystis salinarum</name>
    <dbReference type="NCBI Taxonomy" id="88271"/>
    <lineage>
        <taxon>Eukaryota</taxon>
        <taxon>Viridiplantae</taxon>
        <taxon>Chlorophyta</taxon>
        <taxon>Picocystophyceae</taxon>
        <taxon>Picocystales</taxon>
        <taxon>Picocystaceae</taxon>
        <taxon>Picocystis</taxon>
    </lineage>
</organism>
<dbReference type="AlphaFoldDB" id="A0A6U9S480"/>
<gene>
    <name evidence="5" type="ORF">PSAL00342_LOCUS5355</name>
    <name evidence="6" type="ORF">PSAL00342_LOCUS5356</name>
</gene>
<dbReference type="PANTHER" id="PTHR46550">
    <property type="entry name" value="F-BOX ONLY PROTEIN 3"/>
    <property type="match status" value="1"/>
</dbReference>
<evidence type="ECO:0000256" key="3">
    <source>
        <dbReference type="SAM" id="MobiDB-lite"/>
    </source>
</evidence>